<sequence length="225" mass="23895">MDPDWLQPDNLAAARRAQEAMAASVETEDRLGPVRRLGGADVSTTRFDPERRVWAAIATLDAATLLPLAEAGEAGIARFPYVPGFLGFREVPALVAAWSRLPEKPDLVMVDGHGIAHPRRLGVATHLGLVLDLPTIGVAKSLLVGEVPDLPDIAGAEAPILWRGAVIGVALRLRPRANPVYVSTGHRISLATALAWVKRTATGHRLPAPTRAAHAAAGRLRRGEG</sequence>
<dbReference type="PANTHER" id="PTHR28511:SF1">
    <property type="entry name" value="ENDONUCLEASE V"/>
    <property type="match status" value="1"/>
</dbReference>
<dbReference type="EC" id="3.1.21.7" evidence="6"/>
<dbReference type="PANTHER" id="PTHR28511">
    <property type="entry name" value="ENDONUCLEASE V"/>
    <property type="match status" value="1"/>
</dbReference>
<dbReference type="GO" id="GO:0043737">
    <property type="term" value="F:deoxyribonuclease V activity"/>
    <property type="evidence" value="ECO:0007669"/>
    <property type="project" value="UniProtKB-EC"/>
</dbReference>
<comment type="subcellular location">
    <subcellularLocation>
        <location evidence="1 6">Cytoplasm</location>
    </subcellularLocation>
</comment>
<organism evidence="7 8">
    <name type="scientific">Plastoroseomonas hellenica</name>
    <dbReference type="NCBI Taxonomy" id="2687306"/>
    <lineage>
        <taxon>Bacteria</taxon>
        <taxon>Pseudomonadati</taxon>
        <taxon>Pseudomonadota</taxon>
        <taxon>Alphaproteobacteria</taxon>
        <taxon>Acetobacterales</taxon>
        <taxon>Acetobacteraceae</taxon>
        <taxon>Plastoroseomonas</taxon>
    </lineage>
</organism>
<evidence type="ECO:0000256" key="2">
    <source>
        <dbReference type="ARBA" id="ARBA00022490"/>
    </source>
</evidence>
<evidence type="ECO:0000256" key="6">
    <source>
        <dbReference type="HAMAP-Rule" id="MF_00801"/>
    </source>
</evidence>
<keyword evidence="6" id="KW-0460">Magnesium</keyword>
<feature type="binding site" evidence="6">
    <location>
        <position position="41"/>
    </location>
    <ligand>
        <name>Mg(2+)</name>
        <dbReference type="ChEBI" id="CHEBI:18420"/>
    </ligand>
</feature>
<keyword evidence="2 6" id="KW-0963">Cytoplasm</keyword>
<gene>
    <name evidence="6 7" type="primary">nfi</name>
    <name evidence="7" type="ORF">GXW71_30440</name>
</gene>
<dbReference type="Pfam" id="PF04493">
    <property type="entry name" value="Endonuclease_5"/>
    <property type="match status" value="1"/>
</dbReference>
<protein>
    <recommendedName>
        <fullName evidence="6">Endonuclease V</fullName>
        <ecNumber evidence="6">3.1.21.7</ecNumber>
    </recommendedName>
    <alternativeName>
        <fullName evidence="6">Deoxyinosine 3'endonuclease</fullName>
    </alternativeName>
    <alternativeName>
        <fullName evidence="6">Deoxyribonuclease V</fullName>
        <shortName evidence="6">DNase V</shortName>
    </alternativeName>
</protein>
<evidence type="ECO:0000313" key="7">
    <source>
        <dbReference type="EMBL" id="MBR0668709.1"/>
    </source>
</evidence>
<reference evidence="8" key="1">
    <citation type="journal article" date="2021" name="Syst. Appl. Microbiol.">
        <title>Roseomonas hellenica sp. nov., isolated from roots of wild-growing Alkanna tinctoria.</title>
        <authorList>
            <person name="Rat A."/>
            <person name="Naranjo H.D."/>
            <person name="Lebbe L."/>
            <person name="Cnockaert M."/>
            <person name="Krigas N."/>
            <person name="Grigoriadou K."/>
            <person name="Maloupa E."/>
            <person name="Willems A."/>
        </authorList>
    </citation>
    <scope>NUCLEOTIDE SEQUENCE [LARGE SCALE GENOMIC DNA]</scope>
    <source>
        <strain evidence="8">LMG 31523</strain>
    </source>
</reference>
<feature type="site" description="Interaction with target DNA" evidence="6">
    <location>
        <position position="81"/>
    </location>
</feature>
<comment type="caution">
    <text evidence="7">The sequence shown here is derived from an EMBL/GenBank/DDBJ whole genome shotgun (WGS) entry which is preliminary data.</text>
</comment>
<dbReference type="Proteomes" id="UP001196870">
    <property type="component" value="Unassembled WGS sequence"/>
</dbReference>
<evidence type="ECO:0000313" key="8">
    <source>
        <dbReference type="Proteomes" id="UP001196870"/>
    </source>
</evidence>
<dbReference type="RefSeq" id="WP_211856614.1">
    <property type="nucleotide sequence ID" value="NZ_JAAGBB010000066.1"/>
</dbReference>
<comment type="catalytic activity">
    <reaction evidence="6">
        <text>Endonucleolytic cleavage at apurinic or apyrimidinic sites to products with a 5'-phosphate.</text>
        <dbReference type="EC" id="3.1.21.7"/>
    </reaction>
</comment>
<dbReference type="Gene3D" id="3.30.2170.10">
    <property type="entry name" value="archaeoglobus fulgidus dsm 4304 superfamily"/>
    <property type="match status" value="1"/>
</dbReference>
<evidence type="ECO:0000256" key="3">
    <source>
        <dbReference type="ARBA" id="ARBA00022722"/>
    </source>
</evidence>
<evidence type="ECO:0000256" key="1">
    <source>
        <dbReference type="ARBA" id="ARBA00004496"/>
    </source>
</evidence>
<keyword evidence="4 6" id="KW-0255">Endonuclease</keyword>
<keyword evidence="8" id="KW-1185">Reference proteome</keyword>
<keyword evidence="5 6" id="KW-0378">Hydrolase</keyword>
<dbReference type="EMBL" id="JAAGBB010000066">
    <property type="protein sequence ID" value="MBR0668709.1"/>
    <property type="molecule type" value="Genomic_DNA"/>
</dbReference>
<keyword evidence="6" id="KW-0227">DNA damage</keyword>
<keyword evidence="3 6" id="KW-0540">Nuclease</keyword>
<keyword evidence="6" id="KW-0234">DNA repair</keyword>
<keyword evidence="6" id="KW-0479">Metal-binding</keyword>
<comment type="cofactor">
    <cofactor evidence="6">
        <name>Mg(2+)</name>
        <dbReference type="ChEBI" id="CHEBI:18420"/>
    </cofactor>
</comment>
<evidence type="ECO:0000256" key="4">
    <source>
        <dbReference type="ARBA" id="ARBA00022759"/>
    </source>
</evidence>
<name>A0ABS5F827_9PROT</name>
<dbReference type="HAMAP" id="MF_00801">
    <property type="entry name" value="Endonuclease_5"/>
    <property type="match status" value="1"/>
</dbReference>
<accession>A0ABS5F827</accession>
<comment type="similarity">
    <text evidence="6">Belongs to the endonuclease V family.</text>
</comment>
<dbReference type="NCBIfam" id="NF008629">
    <property type="entry name" value="PRK11617.1"/>
    <property type="match status" value="1"/>
</dbReference>
<dbReference type="InterPro" id="IPR007581">
    <property type="entry name" value="Endonuclease-V"/>
</dbReference>
<feature type="binding site" evidence="6">
    <location>
        <position position="111"/>
    </location>
    <ligand>
        <name>Mg(2+)</name>
        <dbReference type="ChEBI" id="CHEBI:18420"/>
    </ligand>
</feature>
<evidence type="ECO:0000256" key="5">
    <source>
        <dbReference type="ARBA" id="ARBA00022801"/>
    </source>
</evidence>
<dbReference type="CDD" id="cd06559">
    <property type="entry name" value="Endonuclease_V"/>
    <property type="match status" value="1"/>
</dbReference>
<comment type="function">
    <text evidence="6">DNA repair enzyme involved in the repair of deaminated bases. Selectively cleaves double-stranded DNA at the second phosphodiester bond 3' to a deoxyinosine leaving behind the intact lesion on the nicked DNA.</text>
</comment>
<proteinExistence type="inferred from homology"/>